<dbReference type="STRING" id="1291734.FD02_GL000463"/>
<comment type="caution">
    <text evidence="1">The sequence shown here is derived from an EMBL/GenBank/DDBJ whole genome shotgun (WGS) entry which is preliminary data.</text>
</comment>
<sequence length="258" mass="29265">MVAIEKIAAQMYSLRDELAADPENTFMTLHEIGYQAVQLDGMRGANPQVIAKLLKKYNLKVAGMHLHHERFFTDIDGLVQEALLFGSKILYDKYIDDDQQNDAGYRATRAQLYHVQDALRQLGFTIGLHSPESDYPDLVDGQRVLSYITQPQNGLSIVAEPDTYWITAAGIDPVEEIKQFSNRAPVLHLKDYKNGYRPSDPQDMSHNLVELGKGDVDLKAIVDWGEHNGVQYYAIEQDFSQIGMFSSMRESFEYLSNL</sequence>
<dbReference type="InterPro" id="IPR036237">
    <property type="entry name" value="Xyl_isomerase-like_sf"/>
</dbReference>
<reference evidence="1 2" key="1">
    <citation type="journal article" date="2015" name="Genome Announc.">
        <title>Expanding the biotechnology potential of lactobacilli through comparative genomics of 213 strains and associated genera.</title>
        <authorList>
            <person name="Sun Z."/>
            <person name="Harris H.M."/>
            <person name="McCann A."/>
            <person name="Guo C."/>
            <person name="Argimon S."/>
            <person name="Zhang W."/>
            <person name="Yang X."/>
            <person name="Jeffery I.B."/>
            <person name="Cooney J.C."/>
            <person name="Kagawa T.F."/>
            <person name="Liu W."/>
            <person name="Song Y."/>
            <person name="Salvetti E."/>
            <person name="Wrobel A."/>
            <person name="Rasinkangas P."/>
            <person name="Parkhill J."/>
            <person name="Rea M.C."/>
            <person name="O'Sullivan O."/>
            <person name="Ritari J."/>
            <person name="Douillard F.P."/>
            <person name="Paul Ross R."/>
            <person name="Yang R."/>
            <person name="Briner A.E."/>
            <person name="Felis G.E."/>
            <person name="de Vos W.M."/>
            <person name="Barrangou R."/>
            <person name="Klaenhammer T.R."/>
            <person name="Caufield P.W."/>
            <person name="Cui Y."/>
            <person name="Zhang H."/>
            <person name="O'Toole P.W."/>
        </authorList>
    </citation>
    <scope>NUCLEOTIDE SEQUENCE [LARGE SCALE GENOMIC DNA]</scope>
    <source>
        <strain evidence="1 2">JCM 17158</strain>
    </source>
</reference>
<proteinExistence type="predicted"/>
<organism evidence="1 2">
    <name type="scientific">Lacticaseibacillus nasuensis JCM 17158</name>
    <dbReference type="NCBI Taxonomy" id="1291734"/>
    <lineage>
        <taxon>Bacteria</taxon>
        <taxon>Bacillati</taxon>
        <taxon>Bacillota</taxon>
        <taxon>Bacilli</taxon>
        <taxon>Lactobacillales</taxon>
        <taxon>Lactobacillaceae</taxon>
        <taxon>Lacticaseibacillus</taxon>
    </lineage>
</organism>
<dbReference type="AlphaFoldDB" id="A0A0R1JGR4"/>
<dbReference type="OrthoDB" id="9798407at2"/>
<evidence type="ECO:0000313" key="2">
    <source>
        <dbReference type="Proteomes" id="UP000051804"/>
    </source>
</evidence>
<name>A0A0R1JGR4_9LACO</name>
<keyword evidence="2" id="KW-1185">Reference proteome</keyword>
<evidence type="ECO:0008006" key="3">
    <source>
        <dbReference type="Google" id="ProtNLM"/>
    </source>
</evidence>
<dbReference type="EMBL" id="AZDJ01000032">
    <property type="protein sequence ID" value="KRK70398.1"/>
    <property type="molecule type" value="Genomic_DNA"/>
</dbReference>
<dbReference type="RefSeq" id="WP_056952015.1">
    <property type="nucleotide sequence ID" value="NZ_AZDJ01000032.1"/>
</dbReference>
<accession>A0A0R1JGR4</accession>
<dbReference type="Gene3D" id="3.20.20.150">
    <property type="entry name" value="Divalent-metal-dependent TIM barrel enzymes"/>
    <property type="match status" value="1"/>
</dbReference>
<dbReference type="PANTHER" id="PTHR12110">
    <property type="entry name" value="HYDROXYPYRUVATE ISOMERASE"/>
    <property type="match status" value="1"/>
</dbReference>
<protein>
    <recommendedName>
        <fullName evidence="3">Xylose isomerase-like TIM barrel domain-containing protein</fullName>
    </recommendedName>
</protein>
<dbReference type="InterPro" id="IPR050312">
    <property type="entry name" value="IolE/XylAMocC-like"/>
</dbReference>
<dbReference type="PANTHER" id="PTHR12110:SF41">
    <property type="entry name" value="INOSOSE DEHYDRATASE"/>
    <property type="match status" value="1"/>
</dbReference>
<gene>
    <name evidence="1" type="ORF">FD02_GL000463</name>
</gene>
<evidence type="ECO:0000313" key="1">
    <source>
        <dbReference type="EMBL" id="KRK70398.1"/>
    </source>
</evidence>
<dbReference type="PATRIC" id="fig|1291734.4.peg.477"/>
<dbReference type="Proteomes" id="UP000051804">
    <property type="component" value="Unassembled WGS sequence"/>
</dbReference>
<dbReference type="SUPFAM" id="SSF51658">
    <property type="entry name" value="Xylose isomerase-like"/>
    <property type="match status" value="1"/>
</dbReference>